<feature type="transmembrane region" description="Helical" evidence="11">
    <location>
        <begin position="668"/>
        <end position="690"/>
    </location>
</feature>
<evidence type="ECO:0000256" key="9">
    <source>
        <dbReference type="ARBA" id="ARBA00023157"/>
    </source>
</evidence>
<keyword evidence="8 11" id="KW-0472">Membrane</keyword>
<evidence type="ECO:0000256" key="12">
    <source>
        <dbReference type="SAM" id="SignalP"/>
    </source>
</evidence>
<dbReference type="Pfam" id="PF22314">
    <property type="entry name" value="NPC1_MLD"/>
    <property type="match status" value="1"/>
</dbReference>
<dbReference type="GO" id="GO:0015918">
    <property type="term" value="P:sterol transport"/>
    <property type="evidence" value="ECO:0007669"/>
    <property type="project" value="TreeGrafter"/>
</dbReference>
<dbReference type="Proteomes" id="UP000292447">
    <property type="component" value="Chromosome VI"/>
</dbReference>
<feature type="transmembrane region" description="Helical" evidence="11">
    <location>
        <begin position="640"/>
        <end position="661"/>
    </location>
</feature>
<evidence type="ECO:0000256" key="7">
    <source>
        <dbReference type="ARBA" id="ARBA00023055"/>
    </source>
</evidence>
<evidence type="ECO:0000256" key="4">
    <source>
        <dbReference type="ARBA" id="ARBA00022692"/>
    </source>
</evidence>
<feature type="transmembrane region" description="Helical" evidence="11">
    <location>
        <begin position="1207"/>
        <end position="1233"/>
    </location>
</feature>
<feature type="transmembrane region" description="Helical" evidence="11">
    <location>
        <begin position="1245"/>
        <end position="1268"/>
    </location>
</feature>
<keyword evidence="5 12" id="KW-0732">Signal</keyword>
<dbReference type="InterPro" id="IPR053956">
    <property type="entry name" value="NPC1_MLD"/>
</dbReference>
<keyword evidence="4 11" id="KW-0812">Transmembrane</keyword>
<comment type="subcellular location">
    <subcellularLocation>
        <location evidence="1">Membrane</location>
        <topology evidence="1">Multi-pass membrane protein</topology>
    </subcellularLocation>
</comment>
<dbReference type="Pfam" id="PF12349">
    <property type="entry name" value="Sterol-sensing"/>
    <property type="match status" value="1"/>
</dbReference>
<feature type="signal peptide" evidence="12">
    <location>
        <begin position="1"/>
        <end position="18"/>
    </location>
</feature>
<keyword evidence="9" id="KW-1015">Disulfide bond</keyword>
<feature type="transmembrane region" description="Helical" evidence="11">
    <location>
        <begin position="1068"/>
        <end position="1084"/>
    </location>
</feature>
<gene>
    <name evidence="14" type="primary">MPUL0F00700</name>
    <name evidence="14" type="ORF">METSCH_F00700</name>
</gene>
<organism evidence="14 15">
    <name type="scientific">Metschnikowia aff. pulcherrima</name>
    <dbReference type="NCBI Taxonomy" id="2163413"/>
    <lineage>
        <taxon>Eukaryota</taxon>
        <taxon>Fungi</taxon>
        <taxon>Dikarya</taxon>
        <taxon>Ascomycota</taxon>
        <taxon>Saccharomycotina</taxon>
        <taxon>Pichiomycetes</taxon>
        <taxon>Metschnikowiaceae</taxon>
        <taxon>Metschnikowia</taxon>
    </lineage>
</organism>
<evidence type="ECO:0000256" key="3">
    <source>
        <dbReference type="ARBA" id="ARBA00022448"/>
    </source>
</evidence>
<dbReference type="InterPro" id="IPR032190">
    <property type="entry name" value="NPC1_N"/>
</dbReference>
<evidence type="ECO:0000256" key="8">
    <source>
        <dbReference type="ARBA" id="ARBA00023136"/>
    </source>
</evidence>
<dbReference type="SUPFAM" id="SSF82866">
    <property type="entry name" value="Multidrug efflux transporter AcrB transmembrane domain"/>
    <property type="match status" value="2"/>
</dbReference>
<keyword evidence="10" id="KW-0325">Glycoprotein</keyword>
<feature type="transmembrane region" description="Helical" evidence="11">
    <location>
        <begin position="264"/>
        <end position="286"/>
    </location>
</feature>
<feature type="transmembrane region" description="Helical" evidence="11">
    <location>
        <begin position="362"/>
        <end position="384"/>
    </location>
</feature>
<feature type="transmembrane region" description="Helical" evidence="11">
    <location>
        <begin position="1090"/>
        <end position="1113"/>
    </location>
</feature>
<evidence type="ECO:0000256" key="11">
    <source>
        <dbReference type="SAM" id="Phobius"/>
    </source>
</evidence>
<dbReference type="STRING" id="2163413.A0A4P6XTL0"/>
<keyword evidence="6 11" id="KW-1133">Transmembrane helix</keyword>
<evidence type="ECO:0000313" key="14">
    <source>
        <dbReference type="EMBL" id="QBM90489.1"/>
    </source>
</evidence>
<evidence type="ECO:0000256" key="6">
    <source>
        <dbReference type="ARBA" id="ARBA00022989"/>
    </source>
</evidence>
<name>A0A4P6XTL0_9ASCO</name>
<proteinExistence type="inferred from homology"/>
<protein>
    <submittedName>
        <fullName evidence="14">Niemann-Pick C1 protein</fullName>
    </submittedName>
</protein>
<keyword evidence="15" id="KW-1185">Reference proteome</keyword>
<feature type="transmembrane region" description="Helical" evidence="11">
    <location>
        <begin position="1146"/>
        <end position="1164"/>
    </location>
</feature>
<dbReference type="Pfam" id="PF16414">
    <property type="entry name" value="NPC1_N"/>
    <property type="match status" value="1"/>
</dbReference>
<evidence type="ECO:0000256" key="2">
    <source>
        <dbReference type="ARBA" id="ARBA00005585"/>
    </source>
</evidence>
<dbReference type="Gene3D" id="1.20.1640.10">
    <property type="entry name" value="Multidrug efflux transporter AcrB transmembrane domain"/>
    <property type="match status" value="2"/>
</dbReference>
<evidence type="ECO:0000256" key="10">
    <source>
        <dbReference type="ARBA" id="ARBA00023180"/>
    </source>
</evidence>
<evidence type="ECO:0000313" key="15">
    <source>
        <dbReference type="Proteomes" id="UP000292447"/>
    </source>
</evidence>
<dbReference type="GO" id="GO:0032934">
    <property type="term" value="F:sterol binding"/>
    <property type="evidence" value="ECO:0007669"/>
    <property type="project" value="TreeGrafter"/>
</dbReference>
<dbReference type="PANTHER" id="PTHR45727:SF2">
    <property type="entry name" value="NPC INTRACELLULAR CHOLESTEROL TRANSPORTER 1"/>
    <property type="match status" value="1"/>
</dbReference>
<evidence type="ECO:0000256" key="1">
    <source>
        <dbReference type="ARBA" id="ARBA00004141"/>
    </source>
</evidence>
<dbReference type="AlphaFoldDB" id="A0A4P6XTL0"/>
<keyword evidence="3" id="KW-0813">Transport</keyword>
<feature type="transmembrane region" description="Helical" evidence="11">
    <location>
        <begin position="719"/>
        <end position="739"/>
    </location>
</feature>
<evidence type="ECO:0000256" key="5">
    <source>
        <dbReference type="ARBA" id="ARBA00022729"/>
    </source>
</evidence>
<dbReference type="GO" id="GO:0016020">
    <property type="term" value="C:membrane"/>
    <property type="evidence" value="ECO:0007669"/>
    <property type="project" value="UniProtKB-SubCell"/>
</dbReference>
<dbReference type="EMBL" id="CP034461">
    <property type="protein sequence ID" value="QBM90489.1"/>
    <property type="molecule type" value="Genomic_DNA"/>
</dbReference>
<dbReference type="PANTHER" id="PTHR45727">
    <property type="entry name" value="NPC INTRACELLULAR CHOLESTEROL TRANSPORTER 1"/>
    <property type="match status" value="1"/>
</dbReference>
<reference evidence="15" key="1">
    <citation type="submission" date="2019-03" db="EMBL/GenBank/DDBJ databases">
        <title>Snf2 controls pulcherriminic acid biosynthesis and connects pigmentation and antifungal activity of the yeast Metschnikowia pulcherrima.</title>
        <authorList>
            <person name="Gore-Lloyd D."/>
            <person name="Sumann I."/>
            <person name="Brachmann A.O."/>
            <person name="Schneeberger K."/>
            <person name="Ortiz-Merino R.A."/>
            <person name="Moreno-Beltran M."/>
            <person name="Schlaefli M."/>
            <person name="Kirner P."/>
            <person name="Santos Kron A."/>
            <person name="Wolfe K.H."/>
            <person name="Piel J."/>
            <person name="Ahrens C.H."/>
            <person name="Henk D."/>
            <person name="Freimoser F.M."/>
        </authorList>
    </citation>
    <scope>NUCLEOTIDE SEQUENCE [LARGE SCALE GENOMIC DNA]</scope>
    <source>
        <strain evidence="15">APC 1.2</strain>
    </source>
</reference>
<comment type="similarity">
    <text evidence="2">Belongs to the patched family.</text>
</comment>
<dbReference type="PROSITE" id="PS50156">
    <property type="entry name" value="SSD"/>
    <property type="match status" value="1"/>
</dbReference>
<feature type="domain" description="SSD" evidence="13">
    <location>
        <begin position="601"/>
        <end position="776"/>
    </location>
</feature>
<feature type="chain" id="PRO_5020835235" evidence="12">
    <location>
        <begin position="19"/>
        <end position="1271"/>
    </location>
</feature>
<feature type="transmembrane region" description="Helical" evidence="11">
    <location>
        <begin position="602"/>
        <end position="620"/>
    </location>
</feature>
<feature type="transmembrane region" description="Helical" evidence="11">
    <location>
        <begin position="751"/>
        <end position="776"/>
    </location>
</feature>
<dbReference type="FunFam" id="1.20.1640.10:FF:000029">
    <property type="entry name" value="Putative Patched sphingolipid transporter"/>
    <property type="match status" value="1"/>
</dbReference>
<feature type="transmembrane region" description="Helical" evidence="11">
    <location>
        <begin position="1120"/>
        <end position="1140"/>
    </location>
</feature>
<evidence type="ECO:0000259" key="13">
    <source>
        <dbReference type="PROSITE" id="PS50156"/>
    </source>
</evidence>
<dbReference type="InterPro" id="IPR000731">
    <property type="entry name" value="SSD"/>
</dbReference>
<sequence length="1271" mass="142015">MLLIALVAALALLSLSGADSPIRKEGYCSTYGNCGKKSIFGSLLPCVNNTKAVVPLPESVDILTRVCGPDFPFQDGVCCSHEQLLNLELNLKKAGPLISSCPACQKNFQDFFCKFACSPDQSTFTEITETQSAIDTHLEIVSEMSLYTHPDTAAAFYESCKNIKFSATNGYAMDLIGGGATNYSQFLKFLGDEKPLLGGSPFQINHEFTVPEHKLGLKLSTERMYACDDPVYKCACSDCPLSCPTLAGFKPFDERCKILGIPCFSLVVGFIWLSLFISIGVYHIVLSRNKKNELYRLNALLEGEVNEREPRNEERLEDSPKSAARKFAIMSPLLRLCAAVSFQYDRYRSIALVSLQTGFQKLAMFCAVSPGTVISLCLILTALASSGLRLIEWELDPVRLWVHENEPALKNREYFEDNFGEWYRIEQIIISKADSTEPVLDWDTLEWWFGKEAELRELETESGELVSLDDLCFKPLGETCAIESFTQYFQGDIRYVNQDNWAQELGACAKSPVNCLPSFQQPLKPNILFSDDEPLKAKAFVVTLLLNSRLKDSSYTARAKAYEKALQTWAKSLIHEKPGLHISFSTEISLEEELNQSSSADVKVIVVSYFAMFLYASIALGGKIPTSFNLRNFVSTRFQLGLAGIGLIILAVTSSAGTCAYMGIKSTLIIAEVIPFLVLAVGVDNLFLIVHELNVTSGISTAQPAESRLSLEERVSQTIATIGPSCLISFVLQFVMFLLASTVKMPAVRNFALYSAGAILVNFLLQITMFILILTIDQRRMEDGRLDFAPWVQVDGQINMDESACEHIEYDFTLFIQETYCPWLLNPPTKRKILTFFLLWLGFSLSLLPNILLGLDQRLAIPSTSYLVDYFDSVYSYLNVGPPMFFVVKDMDVTQRENQQKLCGKYSTCEEFSIANVLEQEYKRSDISSVAEPASNWLDTFFNWLNPDLDQCCRFKKDAIGDEFCSPYASPRQCVSCYADHQPPYNILMEGLPIGEDFMKYFRQWINEPSDPCPLGGKAPYGTSVNYDAANITSSYLRTSHNPLRSQNDFIMAYKNALRIVSELKEKTFAAFEIFAFSPFYIFFVQYESIVFLALKTLAIAEVIIWVVSTILLGLFRTATLLTATVASVIVNIGGVMVLWKISLNAVSLVNLIICLGLAVEFTVHISRAYLVAKEEMKDEVEYQEFMTLSNGLEHRQEKRSTLASKALAKVGSSVLGGITITKLIGITVLAYTQSQIFEVFYFRMWLSLVVIASTHALVLLPILLSVFGET</sequence>
<accession>A0A4P6XTL0</accession>
<dbReference type="InterPro" id="IPR053958">
    <property type="entry name" value="HMGCR/SNAP/NPC1-like_SSD"/>
</dbReference>
<keyword evidence="7" id="KW-0445">Lipid transport</keyword>
<feature type="transmembrane region" description="Helical" evidence="11">
    <location>
        <begin position="833"/>
        <end position="855"/>
    </location>
</feature>